<comment type="caution">
    <text evidence="1">The sequence shown here is derived from an EMBL/GenBank/DDBJ whole genome shotgun (WGS) entry which is preliminary data.</text>
</comment>
<protein>
    <submittedName>
        <fullName evidence="1">Putative rhamnosyltransferase</fullName>
    </submittedName>
</protein>
<dbReference type="Proteomes" id="UP000271700">
    <property type="component" value="Unassembled WGS sequence"/>
</dbReference>
<dbReference type="InterPro" id="IPR021466">
    <property type="entry name" value="Put_rhamnosyl_transferase"/>
</dbReference>
<accession>A0A497ZXP8</accession>
<keyword evidence="1" id="KW-0808">Transferase</keyword>
<dbReference type="GO" id="GO:0016740">
    <property type="term" value="F:transferase activity"/>
    <property type="evidence" value="ECO:0007669"/>
    <property type="project" value="UniProtKB-KW"/>
</dbReference>
<evidence type="ECO:0000313" key="2">
    <source>
        <dbReference type="Proteomes" id="UP000271700"/>
    </source>
</evidence>
<organism evidence="1 2">
    <name type="scientific">Ruegeria conchae</name>
    <dbReference type="NCBI Taxonomy" id="981384"/>
    <lineage>
        <taxon>Bacteria</taxon>
        <taxon>Pseudomonadati</taxon>
        <taxon>Pseudomonadota</taxon>
        <taxon>Alphaproteobacteria</taxon>
        <taxon>Rhodobacterales</taxon>
        <taxon>Roseobacteraceae</taxon>
        <taxon>Ruegeria</taxon>
    </lineage>
</organism>
<dbReference type="STRING" id="981384.GCA_000192475_02383"/>
<keyword evidence="2" id="KW-1185">Reference proteome</keyword>
<name>A0A497ZXP8_9RHOB</name>
<dbReference type="OrthoDB" id="9771846at2"/>
<proteinExistence type="predicted"/>
<gene>
    <name evidence="1" type="ORF">CLV75_1448</name>
</gene>
<dbReference type="AlphaFoldDB" id="A0A497ZXP8"/>
<reference evidence="1 2" key="1">
    <citation type="submission" date="2018-10" db="EMBL/GenBank/DDBJ databases">
        <title>Genomic Encyclopedia of Archaeal and Bacterial Type Strains, Phase II (KMG-II): from individual species to whole genera.</title>
        <authorList>
            <person name="Goeker M."/>
        </authorList>
    </citation>
    <scope>NUCLEOTIDE SEQUENCE [LARGE SCALE GENOMIC DNA]</scope>
    <source>
        <strain evidence="1 2">DSM 29317</strain>
    </source>
</reference>
<dbReference type="RefSeq" id="WP_010441192.1">
    <property type="nucleotide sequence ID" value="NZ_AEYW01000010.1"/>
</dbReference>
<dbReference type="Pfam" id="PF11316">
    <property type="entry name" value="Rhamno_transf"/>
    <property type="match status" value="1"/>
</dbReference>
<sequence>MQVIGLCRFSFPALGDFQIEHDTVKERRRHLYHPTRLEERFRLFESLTLPSFRAQTDEDFQLLIAVGECLPKAALDRLKDLTTDIKQVQIIQRAVDPDQKHRQVMKQILQIARSHPDRPCLQFRHDDDDSVSIDFVEKLREAADDGAGLIKKNQAIGIDFNNGYQASFRPAGTHAAQVYKSLLGVGLGMLVSGECTHTIISFTHNRIGRFMPIISYPDRPMWIRSLNNSNDSPRAGKQKAQLAPITPKIETEFVRRFAIDPGFLRLPQSSA</sequence>
<dbReference type="EMBL" id="RCCT01000002">
    <property type="protein sequence ID" value="RLK07787.1"/>
    <property type="molecule type" value="Genomic_DNA"/>
</dbReference>
<evidence type="ECO:0000313" key="1">
    <source>
        <dbReference type="EMBL" id="RLK07787.1"/>
    </source>
</evidence>